<evidence type="ECO:0000313" key="2">
    <source>
        <dbReference type="Proteomes" id="UP000178429"/>
    </source>
</evidence>
<dbReference type="AlphaFoldDB" id="A0A1F8BXU0"/>
<reference evidence="1 2" key="1">
    <citation type="journal article" date="2016" name="Nat. Commun.">
        <title>Thousands of microbial genomes shed light on interconnected biogeochemical processes in an aquifer system.</title>
        <authorList>
            <person name="Anantharaman K."/>
            <person name="Brown C.T."/>
            <person name="Hug L.A."/>
            <person name="Sharon I."/>
            <person name="Castelle C.J."/>
            <person name="Probst A.J."/>
            <person name="Thomas B.C."/>
            <person name="Singh A."/>
            <person name="Wilkins M.J."/>
            <person name="Karaoz U."/>
            <person name="Brodie E.L."/>
            <person name="Williams K.H."/>
            <person name="Hubbard S.S."/>
            <person name="Banfield J.F."/>
        </authorList>
    </citation>
    <scope>NUCLEOTIDE SEQUENCE [LARGE SCALE GENOMIC DNA]</scope>
</reference>
<proteinExistence type="predicted"/>
<dbReference type="EMBL" id="MGHL01000019">
    <property type="protein sequence ID" value="OGM68710.1"/>
    <property type="molecule type" value="Genomic_DNA"/>
</dbReference>
<dbReference type="STRING" id="1802525.A2975_05420"/>
<organism evidence="1 2">
    <name type="scientific">Candidatus Woesebacteria bacterium RIFCSPLOWO2_01_FULL_44_14</name>
    <dbReference type="NCBI Taxonomy" id="1802525"/>
    <lineage>
        <taxon>Bacteria</taxon>
        <taxon>Candidatus Woeseibacteriota</taxon>
    </lineage>
</organism>
<evidence type="ECO:0000313" key="1">
    <source>
        <dbReference type="EMBL" id="OGM68710.1"/>
    </source>
</evidence>
<sequence length="243" mass="27151">MEGFETIYGSDNREIGIRVEELEKNLSDEVVEFVAGNVRDVVSWINEKNFDVVMTTGASGFISAELLMAAGLPADKIIQLKKGHVRAYASEDPKPIIEELESNGINAKGLKLVVVDDYIGSGLKARQFLRALESAGLFSDIGFVGLGGPSSFHSTNFSRDEIKDRIFKDNRPGDEILKNKLFFPDRKDRNAQEFMSRTEKLASEMGYSLKKDDIGPDSDLAILDSFFDKFRDRVTTALRKRNV</sequence>
<dbReference type="SUPFAM" id="SSF53271">
    <property type="entry name" value="PRTase-like"/>
    <property type="match status" value="1"/>
</dbReference>
<dbReference type="Gene3D" id="3.40.50.2020">
    <property type="match status" value="1"/>
</dbReference>
<dbReference type="Proteomes" id="UP000178429">
    <property type="component" value="Unassembled WGS sequence"/>
</dbReference>
<evidence type="ECO:0008006" key="3">
    <source>
        <dbReference type="Google" id="ProtNLM"/>
    </source>
</evidence>
<accession>A0A1F8BXU0</accession>
<protein>
    <recommendedName>
        <fullName evidence="3">Phosphoribosyltransferase domain-containing protein</fullName>
    </recommendedName>
</protein>
<comment type="caution">
    <text evidence="1">The sequence shown here is derived from an EMBL/GenBank/DDBJ whole genome shotgun (WGS) entry which is preliminary data.</text>
</comment>
<gene>
    <name evidence="1" type="ORF">A2975_05420</name>
</gene>
<dbReference type="InterPro" id="IPR029057">
    <property type="entry name" value="PRTase-like"/>
</dbReference>
<name>A0A1F8BXU0_9BACT</name>